<dbReference type="Pfam" id="PF02466">
    <property type="entry name" value="Tim17"/>
    <property type="match status" value="1"/>
</dbReference>
<evidence type="ECO:0000256" key="1">
    <source>
        <dbReference type="ARBA" id="ARBA00004141"/>
    </source>
</evidence>
<organism evidence="6 7">
    <name type="scientific">Lithospermum erythrorhizon</name>
    <name type="common">Purple gromwell</name>
    <name type="synonym">Lithospermum officinale var. erythrorhizon</name>
    <dbReference type="NCBI Taxonomy" id="34254"/>
    <lineage>
        <taxon>Eukaryota</taxon>
        <taxon>Viridiplantae</taxon>
        <taxon>Streptophyta</taxon>
        <taxon>Embryophyta</taxon>
        <taxon>Tracheophyta</taxon>
        <taxon>Spermatophyta</taxon>
        <taxon>Magnoliopsida</taxon>
        <taxon>eudicotyledons</taxon>
        <taxon>Gunneridae</taxon>
        <taxon>Pentapetalae</taxon>
        <taxon>asterids</taxon>
        <taxon>lamiids</taxon>
        <taxon>Boraginales</taxon>
        <taxon>Boraginaceae</taxon>
        <taxon>Boraginoideae</taxon>
        <taxon>Lithospermeae</taxon>
        <taxon>Lithospermum</taxon>
    </lineage>
</organism>
<evidence type="ECO:0000256" key="2">
    <source>
        <dbReference type="ARBA" id="ARBA00022692"/>
    </source>
</evidence>
<protein>
    <submittedName>
        <fullName evidence="6">Transporter</fullName>
    </submittedName>
</protein>
<keyword evidence="2" id="KW-0812">Transmembrane</keyword>
<dbReference type="EMBL" id="BAABME010018269">
    <property type="protein sequence ID" value="GAA0153223.1"/>
    <property type="molecule type" value="Genomic_DNA"/>
</dbReference>
<dbReference type="Proteomes" id="UP001454036">
    <property type="component" value="Unassembled WGS sequence"/>
</dbReference>
<dbReference type="GO" id="GO:0042721">
    <property type="term" value="C:TIM22 mitochondrial import inner membrane insertion complex"/>
    <property type="evidence" value="ECO:0007669"/>
    <property type="project" value="InterPro"/>
</dbReference>
<feature type="region of interest" description="Disordered" evidence="5">
    <location>
        <begin position="1"/>
        <end position="30"/>
    </location>
</feature>
<evidence type="ECO:0000256" key="5">
    <source>
        <dbReference type="SAM" id="MobiDB-lite"/>
    </source>
</evidence>
<evidence type="ECO:0000313" key="7">
    <source>
        <dbReference type="Proteomes" id="UP001454036"/>
    </source>
</evidence>
<keyword evidence="7" id="KW-1185">Reference proteome</keyword>
<dbReference type="GO" id="GO:0008320">
    <property type="term" value="F:protein transmembrane transporter activity"/>
    <property type="evidence" value="ECO:0007669"/>
    <property type="project" value="TreeGrafter"/>
</dbReference>
<dbReference type="InterPro" id="IPR039175">
    <property type="entry name" value="TIM22"/>
</dbReference>
<evidence type="ECO:0000313" key="6">
    <source>
        <dbReference type="EMBL" id="GAA0153223.1"/>
    </source>
</evidence>
<dbReference type="GO" id="GO:0009941">
    <property type="term" value="C:chloroplast envelope"/>
    <property type="evidence" value="ECO:0007669"/>
    <property type="project" value="TreeGrafter"/>
</dbReference>
<comment type="caution">
    <text evidence="6">The sequence shown here is derived from an EMBL/GenBank/DDBJ whole genome shotgun (WGS) entry which is preliminary data.</text>
</comment>
<evidence type="ECO:0000256" key="3">
    <source>
        <dbReference type="ARBA" id="ARBA00022989"/>
    </source>
</evidence>
<proteinExistence type="predicted"/>
<dbReference type="PANTHER" id="PTHR14110:SF1">
    <property type="entry name" value="CHLOROPLASTIC IMPORT INNER MEMBRANE TRANSLOCASE SUBUNIT TIM22-2-RELATED"/>
    <property type="match status" value="1"/>
</dbReference>
<keyword evidence="3" id="KW-1133">Transmembrane helix</keyword>
<feature type="compositionally biased region" description="Low complexity" evidence="5">
    <location>
        <begin position="1"/>
        <end position="15"/>
    </location>
</feature>
<comment type="subcellular location">
    <subcellularLocation>
        <location evidence="1">Membrane</location>
        <topology evidence="1">Multi-pass membrane protein</topology>
    </subcellularLocation>
</comment>
<dbReference type="PANTHER" id="PTHR14110">
    <property type="entry name" value="MITOCHONDRIAL IMPORT INNER MEMBRANE TRANSLOCASE SUBUNIT TIM22"/>
    <property type="match status" value="1"/>
</dbReference>
<name>A0AAV3PQ52_LITER</name>
<gene>
    <name evidence="6" type="ORF">LIER_37637</name>
</gene>
<dbReference type="GO" id="GO:0045039">
    <property type="term" value="P:protein insertion into mitochondrial inner membrane"/>
    <property type="evidence" value="ECO:0007669"/>
    <property type="project" value="InterPro"/>
</dbReference>
<reference evidence="6 7" key="1">
    <citation type="submission" date="2024-01" db="EMBL/GenBank/DDBJ databases">
        <title>The complete chloroplast genome sequence of Lithospermum erythrorhizon: insights into the phylogenetic relationship among Boraginaceae species and the maternal lineages of purple gromwells.</title>
        <authorList>
            <person name="Okada T."/>
            <person name="Watanabe K."/>
        </authorList>
    </citation>
    <scope>NUCLEOTIDE SEQUENCE [LARGE SCALE GENOMIC DNA]</scope>
</reference>
<sequence length="202" mass="21278">MASSSINDSSSIVSDSEGDKSTADESTESGTWGPTAVCLGGFVGNSFGGAVMGSLFGYGTGLFKKKGFKGAFGDVGPSAKSFGVLSGVHSLVVCFLKRLRGKDDAINTGVAGCCTGIALTFPGPPQALLQNCIQWGALTFIMEVLNKRQPAMALTLSPWNAKEMQHRHGVLPPLAFPLPNDMKESFSSFCKSLNSRSKRNHH</sequence>
<dbReference type="AlphaFoldDB" id="A0AAV3PQ52"/>
<evidence type="ECO:0000256" key="4">
    <source>
        <dbReference type="ARBA" id="ARBA00023136"/>
    </source>
</evidence>
<keyword evidence="4" id="KW-0472">Membrane</keyword>
<dbReference type="GO" id="GO:0045036">
    <property type="term" value="P:protein targeting to chloroplast"/>
    <property type="evidence" value="ECO:0007669"/>
    <property type="project" value="TreeGrafter"/>
</dbReference>
<accession>A0AAV3PQ52</accession>